<gene>
    <name evidence="5" type="ORF">GCM10023081_45480</name>
</gene>
<dbReference type="InterPro" id="IPR036388">
    <property type="entry name" value="WH-like_DNA-bd_sf"/>
</dbReference>
<dbReference type="Gene3D" id="1.20.120.530">
    <property type="entry name" value="GntR ligand-binding domain-like"/>
    <property type="match status" value="1"/>
</dbReference>
<feature type="domain" description="HTH gntR-type" evidence="4">
    <location>
        <begin position="11"/>
        <end position="81"/>
    </location>
</feature>
<dbReference type="PRINTS" id="PR00035">
    <property type="entry name" value="HTHGNTR"/>
</dbReference>
<sequence>MLLRGSEPEGLGRAEQVSYQLETAIMMGILGEGDRLPRELVLASELGVSPATLRESLSALRSKGLIETSRGRGGGSVVLGQLEPSGAEVRRRLRTTNTEELRDLGDHCTAIAAISAKLAAERADDRNVQYLAGLAERFENSSSPQERRRADSRFHVTVGVAAQSSRLTAAMLQIQAELSGFIWAADEYGFSVAEASRQHAQIVEGIAKHDPAAAAEAAESHSRSETALLIAQHLQLLVQSEESG</sequence>
<accession>A0ABP7DGI4</accession>
<reference evidence="6" key="1">
    <citation type="journal article" date="2019" name="Int. J. Syst. Evol. Microbiol.">
        <title>The Global Catalogue of Microorganisms (GCM) 10K type strain sequencing project: providing services to taxonomists for standard genome sequencing and annotation.</title>
        <authorList>
            <consortium name="The Broad Institute Genomics Platform"/>
            <consortium name="The Broad Institute Genome Sequencing Center for Infectious Disease"/>
            <person name="Wu L."/>
            <person name="Ma J."/>
        </authorList>
    </citation>
    <scope>NUCLEOTIDE SEQUENCE [LARGE SCALE GENOMIC DNA]</scope>
    <source>
        <strain evidence="6">JCM 30742</strain>
    </source>
</reference>
<dbReference type="InterPro" id="IPR000524">
    <property type="entry name" value="Tscrpt_reg_HTH_GntR"/>
</dbReference>
<keyword evidence="1" id="KW-0805">Transcription regulation</keyword>
<name>A0ABP7DGI4_9MICC</name>
<dbReference type="InterPro" id="IPR008920">
    <property type="entry name" value="TF_FadR/GntR_C"/>
</dbReference>
<evidence type="ECO:0000256" key="1">
    <source>
        <dbReference type="ARBA" id="ARBA00023015"/>
    </source>
</evidence>
<dbReference type="PANTHER" id="PTHR43537:SF24">
    <property type="entry name" value="GLUCONATE OPERON TRANSCRIPTIONAL REPRESSOR"/>
    <property type="match status" value="1"/>
</dbReference>
<evidence type="ECO:0000313" key="6">
    <source>
        <dbReference type="Proteomes" id="UP001500752"/>
    </source>
</evidence>
<dbReference type="SUPFAM" id="SSF46785">
    <property type="entry name" value="Winged helix' DNA-binding domain"/>
    <property type="match status" value="1"/>
</dbReference>
<protein>
    <submittedName>
        <fullName evidence="5">GntR family transcriptional regulator</fullName>
    </submittedName>
</protein>
<dbReference type="Proteomes" id="UP001500752">
    <property type="component" value="Unassembled WGS sequence"/>
</dbReference>
<evidence type="ECO:0000313" key="5">
    <source>
        <dbReference type="EMBL" id="GAA3704025.1"/>
    </source>
</evidence>
<dbReference type="PROSITE" id="PS50949">
    <property type="entry name" value="HTH_GNTR"/>
    <property type="match status" value="1"/>
</dbReference>
<dbReference type="SMART" id="SM00895">
    <property type="entry name" value="FCD"/>
    <property type="match status" value="1"/>
</dbReference>
<keyword evidence="6" id="KW-1185">Reference proteome</keyword>
<evidence type="ECO:0000256" key="2">
    <source>
        <dbReference type="ARBA" id="ARBA00023125"/>
    </source>
</evidence>
<dbReference type="Pfam" id="PF00392">
    <property type="entry name" value="GntR"/>
    <property type="match status" value="1"/>
</dbReference>
<dbReference type="SUPFAM" id="SSF48008">
    <property type="entry name" value="GntR ligand-binding domain-like"/>
    <property type="match status" value="1"/>
</dbReference>
<keyword evidence="2" id="KW-0238">DNA-binding</keyword>
<dbReference type="InterPro" id="IPR011711">
    <property type="entry name" value="GntR_C"/>
</dbReference>
<dbReference type="EMBL" id="BAABEO010000035">
    <property type="protein sequence ID" value="GAA3704025.1"/>
    <property type="molecule type" value="Genomic_DNA"/>
</dbReference>
<evidence type="ECO:0000259" key="4">
    <source>
        <dbReference type="PROSITE" id="PS50949"/>
    </source>
</evidence>
<proteinExistence type="predicted"/>
<dbReference type="SMART" id="SM00345">
    <property type="entry name" value="HTH_GNTR"/>
    <property type="match status" value="1"/>
</dbReference>
<dbReference type="InterPro" id="IPR036390">
    <property type="entry name" value="WH_DNA-bd_sf"/>
</dbReference>
<dbReference type="Gene3D" id="1.10.10.10">
    <property type="entry name" value="Winged helix-like DNA-binding domain superfamily/Winged helix DNA-binding domain"/>
    <property type="match status" value="1"/>
</dbReference>
<evidence type="ECO:0000256" key="3">
    <source>
        <dbReference type="ARBA" id="ARBA00023163"/>
    </source>
</evidence>
<keyword evidence="3" id="KW-0804">Transcription</keyword>
<dbReference type="CDD" id="cd07377">
    <property type="entry name" value="WHTH_GntR"/>
    <property type="match status" value="1"/>
</dbReference>
<comment type="caution">
    <text evidence="5">The sequence shown here is derived from an EMBL/GenBank/DDBJ whole genome shotgun (WGS) entry which is preliminary data.</text>
</comment>
<organism evidence="5 6">
    <name type="scientific">Arthrobacter ginkgonis</name>
    <dbReference type="NCBI Taxonomy" id="1630594"/>
    <lineage>
        <taxon>Bacteria</taxon>
        <taxon>Bacillati</taxon>
        <taxon>Actinomycetota</taxon>
        <taxon>Actinomycetes</taxon>
        <taxon>Micrococcales</taxon>
        <taxon>Micrococcaceae</taxon>
        <taxon>Arthrobacter</taxon>
    </lineage>
</organism>
<dbReference type="Pfam" id="PF07729">
    <property type="entry name" value="FCD"/>
    <property type="match status" value="1"/>
</dbReference>
<dbReference type="PANTHER" id="PTHR43537">
    <property type="entry name" value="TRANSCRIPTIONAL REGULATOR, GNTR FAMILY"/>
    <property type="match status" value="1"/>
</dbReference>